<organism evidence="3 4">
    <name type="scientific">Rhizopogon vesiculosus</name>
    <dbReference type="NCBI Taxonomy" id="180088"/>
    <lineage>
        <taxon>Eukaryota</taxon>
        <taxon>Fungi</taxon>
        <taxon>Dikarya</taxon>
        <taxon>Basidiomycota</taxon>
        <taxon>Agaricomycotina</taxon>
        <taxon>Agaricomycetes</taxon>
        <taxon>Agaricomycetidae</taxon>
        <taxon>Boletales</taxon>
        <taxon>Suillineae</taxon>
        <taxon>Rhizopogonaceae</taxon>
        <taxon>Rhizopogon</taxon>
    </lineage>
</organism>
<feature type="signal peptide" evidence="1">
    <location>
        <begin position="1"/>
        <end position="18"/>
    </location>
</feature>
<feature type="chain" id="PRO_5013153996" description="F-box domain-containing protein" evidence="1">
    <location>
        <begin position="19"/>
        <end position="522"/>
    </location>
</feature>
<evidence type="ECO:0000313" key="3">
    <source>
        <dbReference type="EMBL" id="OJA11510.1"/>
    </source>
</evidence>
<proteinExistence type="predicted"/>
<dbReference type="Pfam" id="PF00646">
    <property type="entry name" value="F-box"/>
    <property type="match status" value="1"/>
</dbReference>
<feature type="domain" description="F-box" evidence="2">
    <location>
        <begin position="1"/>
        <end position="44"/>
    </location>
</feature>
<accession>A0A1J8PQQ8</accession>
<dbReference type="InterPro" id="IPR036047">
    <property type="entry name" value="F-box-like_dom_sf"/>
</dbReference>
<dbReference type="InterPro" id="IPR001810">
    <property type="entry name" value="F-box_dom"/>
</dbReference>
<evidence type="ECO:0000313" key="4">
    <source>
        <dbReference type="Proteomes" id="UP000183567"/>
    </source>
</evidence>
<dbReference type="Gene3D" id="1.20.1280.50">
    <property type="match status" value="1"/>
</dbReference>
<keyword evidence="1" id="KW-0732">Signal</keyword>
<dbReference type="OrthoDB" id="3256413at2759"/>
<name>A0A1J8PQQ8_9AGAM</name>
<dbReference type="AlphaFoldDB" id="A0A1J8PQQ8"/>
<evidence type="ECO:0000259" key="2">
    <source>
        <dbReference type="PROSITE" id="PS50181"/>
    </source>
</evidence>
<dbReference type="SMART" id="SM00256">
    <property type="entry name" value="FBOX"/>
    <property type="match status" value="1"/>
</dbReference>
<dbReference type="EMBL" id="LVVM01005038">
    <property type="protein sequence ID" value="OJA11510.1"/>
    <property type="molecule type" value="Genomic_DNA"/>
</dbReference>
<sequence length="522" mass="59298">MVQLPLELWCHILAFLDAYGLLQVRKTCKALKGMVDNSEILQYIIDLRYFRMVETMGAYETDVPPVAARRKRLKQQEAAWQRIEYQRGYIVTIPLMISGDIDEIAGDVYGTTGRDGIYFMRLPPTLESHPDLVRYWSHSIDVATLMDFTFCPEQDLLILVTSAPGKLNFAWALGSLTHVDIHLRSLTTNETHPDAAQSILKAFDINCEVFPAGLGIFGNYIGCLCLDAIADDKVIGDCMQMWDWKSKNGYQFTLFFEEGVNDYMFLAEDKFLVATRGTMEIYSFADETKPPQCTSKVSLPSLMDHWVYHSVYETRTTACNSVFPYKHSSFFHPSPDDELIVISVSVHPVSIMNETTAHSCLFVARRSAILQLESLYAKTYGQPTSNGSKLLWSTWGPQHTTWFRNCEQSTCGFRAAWPINITPDHMSNELRRLCIRDFNPHTASNYGVEDMTGWHGGQFIQGELTTEICYPFTEPLGSALSYRETVSKELFDVTETLIDDSRILLLKRNDAGSLQKIIVLTF</sequence>
<dbReference type="PROSITE" id="PS50181">
    <property type="entry name" value="FBOX"/>
    <property type="match status" value="1"/>
</dbReference>
<dbReference type="Proteomes" id="UP000183567">
    <property type="component" value="Unassembled WGS sequence"/>
</dbReference>
<gene>
    <name evidence="3" type="ORF">AZE42_06620</name>
</gene>
<reference evidence="3 4" key="1">
    <citation type="submission" date="2016-03" db="EMBL/GenBank/DDBJ databases">
        <title>Comparative genomics of the ectomycorrhizal sister species Rhizopogon vinicolor and Rhizopogon vesiculosus (Basidiomycota: Boletales) reveals a divergence of the mating type B locus.</title>
        <authorList>
            <person name="Mujic A.B."/>
            <person name="Kuo A."/>
            <person name="Tritt A."/>
            <person name="Lipzen A."/>
            <person name="Chen C."/>
            <person name="Johnson J."/>
            <person name="Sharma A."/>
            <person name="Barry K."/>
            <person name="Grigoriev I.V."/>
            <person name="Spatafora J.W."/>
        </authorList>
    </citation>
    <scope>NUCLEOTIDE SEQUENCE [LARGE SCALE GENOMIC DNA]</scope>
    <source>
        <strain evidence="3 4">AM-OR11-056</strain>
    </source>
</reference>
<evidence type="ECO:0000256" key="1">
    <source>
        <dbReference type="SAM" id="SignalP"/>
    </source>
</evidence>
<comment type="caution">
    <text evidence="3">The sequence shown here is derived from an EMBL/GenBank/DDBJ whole genome shotgun (WGS) entry which is preliminary data.</text>
</comment>
<keyword evidence="4" id="KW-1185">Reference proteome</keyword>
<dbReference type="SUPFAM" id="SSF81383">
    <property type="entry name" value="F-box domain"/>
    <property type="match status" value="1"/>
</dbReference>
<protein>
    <recommendedName>
        <fullName evidence="2">F-box domain-containing protein</fullName>
    </recommendedName>
</protein>